<gene>
    <name evidence="3" type="ORF">F0415_05720</name>
</gene>
<keyword evidence="4" id="KW-1185">Reference proteome</keyword>
<dbReference type="RefSeq" id="WP_149860238.1">
    <property type="nucleotide sequence ID" value="NZ_VUOD01000003.1"/>
</dbReference>
<evidence type="ECO:0000313" key="3">
    <source>
        <dbReference type="EMBL" id="KAA2285411.1"/>
    </source>
</evidence>
<keyword evidence="2" id="KW-0732">Signal</keyword>
<sequence>MYRIPLLLSLLLLIGPAWAEESVADPGRKPACPQAEQANGDEAGKDAHPGSGRPGDAAPVRPRASSAGRSGPRWHSLLPGMMR</sequence>
<comment type="caution">
    <text evidence="3">The sequence shown here is derived from an EMBL/GenBank/DDBJ whole genome shotgun (WGS) entry which is preliminary data.</text>
</comment>
<feature type="region of interest" description="Disordered" evidence="1">
    <location>
        <begin position="22"/>
        <end position="83"/>
    </location>
</feature>
<feature type="signal peptide" evidence="2">
    <location>
        <begin position="1"/>
        <end position="19"/>
    </location>
</feature>
<evidence type="ECO:0000313" key="4">
    <source>
        <dbReference type="Proteomes" id="UP000322165"/>
    </source>
</evidence>
<evidence type="ECO:0000256" key="1">
    <source>
        <dbReference type="SAM" id="MobiDB-lite"/>
    </source>
</evidence>
<reference evidence="3 4" key="1">
    <citation type="submission" date="2019-09" db="EMBL/GenBank/DDBJ databases">
        <title>Arenimonas chukotkensis sp. nov., a bacterium isolated from Chukotka hot spring, Arctic region, Russia.</title>
        <authorList>
            <person name="Zayulina K.S."/>
            <person name="Prokofeva M.I."/>
            <person name="Elcheninov A.G."/>
            <person name="Novikov A."/>
            <person name="Kochetkova T.V."/>
            <person name="Kublanov I.V."/>
        </authorList>
    </citation>
    <scope>NUCLEOTIDE SEQUENCE [LARGE SCALE GENOMIC DNA]</scope>
    <source>
        <strain evidence="3 4">3729k</strain>
    </source>
</reference>
<name>A0A5B2ZEG2_9GAMM</name>
<proteinExistence type="predicted"/>
<accession>A0A5B2ZEG2</accession>
<feature type="chain" id="PRO_5022976769" evidence="2">
    <location>
        <begin position="20"/>
        <end position="83"/>
    </location>
</feature>
<reference evidence="3 4" key="2">
    <citation type="submission" date="2019-09" db="EMBL/GenBank/DDBJ databases">
        <authorList>
            <person name="Mazur A."/>
        </authorList>
    </citation>
    <scope>NUCLEOTIDE SEQUENCE [LARGE SCALE GENOMIC DNA]</scope>
    <source>
        <strain evidence="3 4">3729k</strain>
    </source>
</reference>
<organism evidence="3 4">
    <name type="scientific">Arenimonas fontis</name>
    <dbReference type="NCBI Taxonomy" id="2608255"/>
    <lineage>
        <taxon>Bacteria</taxon>
        <taxon>Pseudomonadati</taxon>
        <taxon>Pseudomonadota</taxon>
        <taxon>Gammaproteobacteria</taxon>
        <taxon>Lysobacterales</taxon>
        <taxon>Lysobacteraceae</taxon>
        <taxon>Arenimonas</taxon>
    </lineage>
</organism>
<dbReference type="AlphaFoldDB" id="A0A5B2ZEG2"/>
<evidence type="ECO:0000256" key="2">
    <source>
        <dbReference type="SAM" id="SignalP"/>
    </source>
</evidence>
<dbReference type="EMBL" id="VUOD01000003">
    <property type="protein sequence ID" value="KAA2285411.1"/>
    <property type="molecule type" value="Genomic_DNA"/>
</dbReference>
<dbReference type="Proteomes" id="UP000322165">
    <property type="component" value="Unassembled WGS sequence"/>
</dbReference>
<protein>
    <submittedName>
        <fullName evidence="3">Uncharacterized protein</fullName>
    </submittedName>
</protein>